<dbReference type="PANTHER" id="PTHR30173:SF36">
    <property type="entry name" value="ECF RNA POLYMERASE SIGMA FACTOR SIGJ"/>
    <property type="match status" value="1"/>
</dbReference>
<dbReference type="Pfam" id="PF08281">
    <property type="entry name" value="Sigma70_r4_2"/>
    <property type="match status" value="1"/>
</dbReference>
<reference evidence="4" key="1">
    <citation type="journal article" date="2019" name="Int. J. Syst. Evol. Microbiol.">
        <title>The Global Catalogue of Microorganisms (GCM) 10K type strain sequencing project: providing services to taxonomists for standard genome sequencing and annotation.</title>
        <authorList>
            <consortium name="The Broad Institute Genomics Platform"/>
            <consortium name="The Broad Institute Genome Sequencing Center for Infectious Disease"/>
            <person name="Wu L."/>
            <person name="Ma J."/>
        </authorList>
    </citation>
    <scope>NUCLEOTIDE SEQUENCE [LARGE SCALE GENOMIC DNA]</scope>
    <source>
        <strain evidence="4">JCM 18326</strain>
    </source>
</reference>
<evidence type="ECO:0000313" key="4">
    <source>
        <dbReference type="Proteomes" id="UP001500298"/>
    </source>
</evidence>
<dbReference type="SUPFAM" id="SSF88946">
    <property type="entry name" value="Sigma2 domain of RNA polymerase sigma factors"/>
    <property type="match status" value="1"/>
</dbReference>
<dbReference type="InterPro" id="IPR014284">
    <property type="entry name" value="RNA_pol_sigma-70_dom"/>
</dbReference>
<dbReference type="InterPro" id="IPR013249">
    <property type="entry name" value="RNA_pol_sigma70_r4_t2"/>
</dbReference>
<dbReference type="NCBIfam" id="TIGR02937">
    <property type="entry name" value="sigma70-ECF"/>
    <property type="match status" value="1"/>
</dbReference>
<dbReference type="RefSeq" id="WP_345369369.1">
    <property type="nucleotide sequence ID" value="NZ_BAABJX010000016.1"/>
</dbReference>
<dbReference type="InterPro" id="IPR013325">
    <property type="entry name" value="RNA_pol_sigma_r2"/>
</dbReference>
<dbReference type="Gene3D" id="1.10.10.10">
    <property type="entry name" value="Winged helix-like DNA-binding domain superfamily/Winged helix DNA-binding domain"/>
    <property type="match status" value="1"/>
</dbReference>
<dbReference type="InterPro" id="IPR052704">
    <property type="entry name" value="ECF_Sigma-70_Domain"/>
</dbReference>
<dbReference type="InterPro" id="IPR007627">
    <property type="entry name" value="RNA_pol_sigma70_r2"/>
</dbReference>
<organism evidence="3 4">
    <name type="scientific">Algivirga pacifica</name>
    <dbReference type="NCBI Taxonomy" id="1162670"/>
    <lineage>
        <taxon>Bacteria</taxon>
        <taxon>Pseudomonadati</taxon>
        <taxon>Bacteroidota</taxon>
        <taxon>Cytophagia</taxon>
        <taxon>Cytophagales</taxon>
        <taxon>Flammeovirgaceae</taxon>
        <taxon>Algivirga</taxon>
    </lineage>
</organism>
<comment type="caution">
    <text evidence="3">The sequence shown here is derived from an EMBL/GenBank/DDBJ whole genome shotgun (WGS) entry which is preliminary data.</text>
</comment>
<feature type="domain" description="RNA polymerase sigma-70 region 2" evidence="1">
    <location>
        <begin position="9"/>
        <end position="68"/>
    </location>
</feature>
<feature type="domain" description="RNA polymerase sigma factor 70 region 4 type 2" evidence="2">
    <location>
        <begin position="107"/>
        <end position="158"/>
    </location>
</feature>
<evidence type="ECO:0000313" key="3">
    <source>
        <dbReference type="EMBL" id="GAA4825712.1"/>
    </source>
</evidence>
<dbReference type="InterPro" id="IPR036388">
    <property type="entry name" value="WH-like_DNA-bd_sf"/>
</dbReference>
<dbReference type="InterPro" id="IPR013324">
    <property type="entry name" value="RNA_pol_sigma_r3/r4-like"/>
</dbReference>
<name>A0ABP9D222_9BACT</name>
<proteinExistence type="predicted"/>
<dbReference type="Gene3D" id="1.10.1740.10">
    <property type="match status" value="1"/>
</dbReference>
<gene>
    <name evidence="3" type="ORF">GCM10023331_07830</name>
</gene>
<sequence>MRSQDVLLEYQPLLYAIANRMVGVGMDAEDLVQDTMLKLLKVDLSKIEDKKNYLARAITNNCLNYLEGLKKRQEVSIQHLMQQLTNKLPHIELNGSFIDLPSEVSTSITKLMTTLTPSERGVYLMKEVFNYDYSEITEIFEKKKDHCRQLVKRAKDKLDEGKERFSVDPHEIEDLKEKFNQASLKGEMNNLIEWLKNSM</sequence>
<evidence type="ECO:0000259" key="2">
    <source>
        <dbReference type="Pfam" id="PF08281"/>
    </source>
</evidence>
<dbReference type="Pfam" id="PF04542">
    <property type="entry name" value="Sigma70_r2"/>
    <property type="match status" value="1"/>
</dbReference>
<protein>
    <submittedName>
        <fullName evidence="3">Uncharacterized protein</fullName>
    </submittedName>
</protein>
<keyword evidence="4" id="KW-1185">Reference proteome</keyword>
<accession>A0ABP9D222</accession>
<dbReference type="Proteomes" id="UP001500298">
    <property type="component" value="Unassembled WGS sequence"/>
</dbReference>
<evidence type="ECO:0000259" key="1">
    <source>
        <dbReference type="Pfam" id="PF04542"/>
    </source>
</evidence>
<dbReference type="SUPFAM" id="SSF88659">
    <property type="entry name" value="Sigma3 and sigma4 domains of RNA polymerase sigma factors"/>
    <property type="match status" value="1"/>
</dbReference>
<dbReference type="PANTHER" id="PTHR30173">
    <property type="entry name" value="SIGMA 19 FACTOR"/>
    <property type="match status" value="1"/>
</dbReference>
<dbReference type="EMBL" id="BAABJX010000016">
    <property type="protein sequence ID" value="GAA4825712.1"/>
    <property type="molecule type" value="Genomic_DNA"/>
</dbReference>